<dbReference type="Pfam" id="PF00111">
    <property type="entry name" value="Fer2"/>
    <property type="match status" value="1"/>
</dbReference>
<reference evidence="8" key="1">
    <citation type="journal article" date="2019" name="Int. J. Syst. Evol. Microbiol.">
        <title>The Global Catalogue of Microorganisms (GCM) 10K type strain sequencing project: providing services to taxonomists for standard genome sequencing and annotation.</title>
        <authorList>
            <consortium name="The Broad Institute Genomics Platform"/>
            <consortium name="The Broad Institute Genome Sequencing Center for Infectious Disease"/>
            <person name="Wu L."/>
            <person name="Ma J."/>
        </authorList>
    </citation>
    <scope>NUCLEOTIDE SEQUENCE [LARGE SCALE GENOMIC DNA]</scope>
    <source>
        <strain evidence="8">JCM 15115</strain>
    </source>
</reference>
<sequence length="167" mass="17979">MSEQSKMDVTLTVNGNTRTVSVEPRHLLADVLRHEFNLSGVHIGCAHGACGCCTVHLDGTPRLSCLTFAVQCDGRDIKTVESLGGIDATHILQQAFKSEHGLQCGYCTPGFLMTLAPYVSKQIELGEMPEEADIREAMSGNICRCTGYHGIVAAVKKAISSQLTERA</sequence>
<dbReference type="PANTHER" id="PTHR44379">
    <property type="entry name" value="OXIDOREDUCTASE WITH IRON-SULFUR SUBUNIT"/>
    <property type="match status" value="1"/>
</dbReference>
<dbReference type="PANTHER" id="PTHR44379:SF5">
    <property type="entry name" value="OXIDOREDUCTASE WITH IRON-SULFUR SUBUNIT"/>
    <property type="match status" value="1"/>
</dbReference>
<proteinExistence type="predicted"/>
<gene>
    <name evidence="7" type="ORF">GCM10008943_20320</name>
</gene>
<evidence type="ECO:0000313" key="7">
    <source>
        <dbReference type="EMBL" id="GAA0604693.1"/>
    </source>
</evidence>
<dbReference type="Gene3D" id="1.10.150.120">
    <property type="entry name" value="[2Fe-2S]-binding domain"/>
    <property type="match status" value="1"/>
</dbReference>
<dbReference type="InterPro" id="IPR051452">
    <property type="entry name" value="Diverse_Oxidoreductases"/>
</dbReference>
<keyword evidence="1" id="KW-0001">2Fe-2S</keyword>
<dbReference type="SUPFAM" id="SSF54292">
    <property type="entry name" value="2Fe-2S ferredoxin-like"/>
    <property type="match status" value="1"/>
</dbReference>
<keyword evidence="5" id="KW-0411">Iron-sulfur</keyword>
<keyword evidence="3" id="KW-0560">Oxidoreductase</keyword>
<feature type="domain" description="2Fe-2S ferredoxin-type" evidence="6">
    <location>
        <begin position="7"/>
        <end position="83"/>
    </location>
</feature>
<dbReference type="CDD" id="cd00207">
    <property type="entry name" value="fer2"/>
    <property type="match status" value="1"/>
</dbReference>
<evidence type="ECO:0000313" key="8">
    <source>
        <dbReference type="Proteomes" id="UP001424441"/>
    </source>
</evidence>
<dbReference type="InterPro" id="IPR002888">
    <property type="entry name" value="2Fe-2S-bd"/>
</dbReference>
<dbReference type="InterPro" id="IPR012675">
    <property type="entry name" value="Beta-grasp_dom_sf"/>
</dbReference>
<dbReference type="SUPFAM" id="SSF47741">
    <property type="entry name" value="CO dehydrogenase ISP C-domain like"/>
    <property type="match status" value="1"/>
</dbReference>
<dbReference type="InterPro" id="IPR036884">
    <property type="entry name" value="2Fe-2S-bd_dom_sf"/>
</dbReference>
<dbReference type="InterPro" id="IPR036010">
    <property type="entry name" value="2Fe-2S_ferredoxin-like_sf"/>
</dbReference>
<protein>
    <submittedName>
        <fullName evidence="7">(2Fe-2S)-binding protein</fullName>
    </submittedName>
</protein>
<evidence type="ECO:0000256" key="4">
    <source>
        <dbReference type="ARBA" id="ARBA00023004"/>
    </source>
</evidence>
<evidence type="ECO:0000256" key="5">
    <source>
        <dbReference type="ARBA" id="ARBA00023014"/>
    </source>
</evidence>
<evidence type="ECO:0000256" key="1">
    <source>
        <dbReference type="ARBA" id="ARBA00022714"/>
    </source>
</evidence>
<evidence type="ECO:0000256" key="3">
    <source>
        <dbReference type="ARBA" id="ARBA00023002"/>
    </source>
</evidence>
<dbReference type="EMBL" id="BAAADE010000003">
    <property type="protein sequence ID" value="GAA0604693.1"/>
    <property type="molecule type" value="Genomic_DNA"/>
</dbReference>
<organism evidence="7 8">
    <name type="scientific">Paenochrobactrum glaciei</name>
    <dbReference type="NCBI Taxonomy" id="486407"/>
    <lineage>
        <taxon>Bacteria</taxon>
        <taxon>Pseudomonadati</taxon>
        <taxon>Pseudomonadota</taxon>
        <taxon>Alphaproteobacteria</taxon>
        <taxon>Hyphomicrobiales</taxon>
        <taxon>Brucellaceae</taxon>
        <taxon>Paenochrobactrum</taxon>
    </lineage>
</organism>
<dbReference type="PROSITE" id="PS51085">
    <property type="entry name" value="2FE2S_FER_2"/>
    <property type="match status" value="1"/>
</dbReference>
<dbReference type="Proteomes" id="UP001424441">
    <property type="component" value="Unassembled WGS sequence"/>
</dbReference>
<dbReference type="Gene3D" id="3.10.20.30">
    <property type="match status" value="1"/>
</dbReference>
<evidence type="ECO:0000259" key="6">
    <source>
        <dbReference type="PROSITE" id="PS51085"/>
    </source>
</evidence>
<comment type="caution">
    <text evidence="7">The sequence shown here is derived from an EMBL/GenBank/DDBJ whole genome shotgun (WGS) entry which is preliminary data.</text>
</comment>
<dbReference type="Pfam" id="PF01799">
    <property type="entry name" value="Fer2_2"/>
    <property type="match status" value="1"/>
</dbReference>
<name>A0ABP3RC68_9HYPH</name>
<keyword evidence="2" id="KW-0479">Metal-binding</keyword>
<dbReference type="RefSeq" id="WP_343805114.1">
    <property type="nucleotide sequence ID" value="NZ_BAAADE010000003.1"/>
</dbReference>
<keyword evidence="4" id="KW-0408">Iron</keyword>
<dbReference type="InterPro" id="IPR001041">
    <property type="entry name" value="2Fe-2S_ferredoxin-type"/>
</dbReference>
<accession>A0ABP3RC68</accession>
<evidence type="ECO:0000256" key="2">
    <source>
        <dbReference type="ARBA" id="ARBA00022723"/>
    </source>
</evidence>
<keyword evidence="8" id="KW-1185">Reference proteome</keyword>